<gene>
    <name evidence="1" type="ORF">UFOPK3772_03055</name>
</gene>
<name>A0A6J7LLA2_9ZZZZ</name>
<evidence type="ECO:0000313" key="1">
    <source>
        <dbReference type="EMBL" id="CAB4968002.1"/>
    </source>
</evidence>
<dbReference type="AlphaFoldDB" id="A0A6J7LLA2"/>
<sequence>MEATGGETPKVTVSGPLGMTVEASGLATPWIDVASRWVQTPTTMATVSLEYSFNESRYRYTRSDVAIPLSFAAGPVLEVYPPATLLRCAQDRSMISCETSVANAGLKSAALPPTPASLSVAVQTRVRDARSGRWSGWTGTSRVDPVLNGPGIAVPLRVRAAAQPWSTVQVRAFIEGRPDTEVLVLADSRRSVADVRWKASDPVRIREPYPAPT</sequence>
<reference evidence="1" key="1">
    <citation type="submission" date="2020-05" db="EMBL/GenBank/DDBJ databases">
        <authorList>
            <person name="Chiriac C."/>
            <person name="Salcher M."/>
            <person name="Ghai R."/>
            <person name="Kavagutti S V."/>
        </authorList>
    </citation>
    <scope>NUCLEOTIDE SEQUENCE</scope>
</reference>
<protein>
    <submittedName>
        <fullName evidence="1">Unannotated protein</fullName>
    </submittedName>
</protein>
<proteinExistence type="predicted"/>
<organism evidence="1">
    <name type="scientific">freshwater metagenome</name>
    <dbReference type="NCBI Taxonomy" id="449393"/>
    <lineage>
        <taxon>unclassified sequences</taxon>
        <taxon>metagenomes</taxon>
        <taxon>ecological metagenomes</taxon>
    </lineage>
</organism>
<dbReference type="EMBL" id="CAFBNE010000152">
    <property type="protein sequence ID" value="CAB4968002.1"/>
    <property type="molecule type" value="Genomic_DNA"/>
</dbReference>
<accession>A0A6J7LLA2</accession>